<evidence type="ECO:0000256" key="1">
    <source>
        <dbReference type="SAM" id="SignalP"/>
    </source>
</evidence>
<dbReference type="AlphaFoldDB" id="A0A5C3Q1T4"/>
<dbReference type="OrthoDB" id="6770063at2759"/>
<feature type="domain" description="Ricin B lectin" evidence="2">
    <location>
        <begin position="37"/>
        <end position="179"/>
    </location>
</feature>
<gene>
    <name evidence="3" type="ORF">BDV98DRAFT_609146</name>
</gene>
<feature type="chain" id="PRO_5022720817" description="Ricin B lectin domain-containing protein" evidence="1">
    <location>
        <begin position="20"/>
        <end position="195"/>
    </location>
</feature>
<organism evidence="3 4">
    <name type="scientific">Pterulicium gracile</name>
    <dbReference type="NCBI Taxonomy" id="1884261"/>
    <lineage>
        <taxon>Eukaryota</taxon>
        <taxon>Fungi</taxon>
        <taxon>Dikarya</taxon>
        <taxon>Basidiomycota</taxon>
        <taxon>Agaricomycotina</taxon>
        <taxon>Agaricomycetes</taxon>
        <taxon>Agaricomycetidae</taxon>
        <taxon>Agaricales</taxon>
        <taxon>Pleurotineae</taxon>
        <taxon>Pterulaceae</taxon>
        <taxon>Pterulicium</taxon>
    </lineage>
</organism>
<dbReference type="Proteomes" id="UP000305067">
    <property type="component" value="Unassembled WGS sequence"/>
</dbReference>
<dbReference type="CDD" id="cd00161">
    <property type="entry name" value="beta-trefoil_Ricin-like"/>
    <property type="match status" value="1"/>
</dbReference>
<keyword evidence="1" id="KW-0732">Signal</keyword>
<evidence type="ECO:0000259" key="2">
    <source>
        <dbReference type="Pfam" id="PF00652"/>
    </source>
</evidence>
<evidence type="ECO:0000313" key="4">
    <source>
        <dbReference type="Proteomes" id="UP000305067"/>
    </source>
</evidence>
<dbReference type="InterPro" id="IPR000772">
    <property type="entry name" value="Ricin_B_lectin"/>
</dbReference>
<dbReference type="PROSITE" id="PS50231">
    <property type="entry name" value="RICIN_B_LECTIN"/>
    <property type="match status" value="1"/>
</dbReference>
<reference evidence="3 4" key="1">
    <citation type="journal article" date="2019" name="Nat. Ecol. Evol.">
        <title>Megaphylogeny resolves global patterns of mushroom evolution.</title>
        <authorList>
            <person name="Varga T."/>
            <person name="Krizsan K."/>
            <person name="Foldi C."/>
            <person name="Dima B."/>
            <person name="Sanchez-Garcia M."/>
            <person name="Sanchez-Ramirez S."/>
            <person name="Szollosi G.J."/>
            <person name="Szarkandi J.G."/>
            <person name="Papp V."/>
            <person name="Albert L."/>
            <person name="Andreopoulos W."/>
            <person name="Angelini C."/>
            <person name="Antonin V."/>
            <person name="Barry K.W."/>
            <person name="Bougher N.L."/>
            <person name="Buchanan P."/>
            <person name="Buyck B."/>
            <person name="Bense V."/>
            <person name="Catcheside P."/>
            <person name="Chovatia M."/>
            <person name="Cooper J."/>
            <person name="Damon W."/>
            <person name="Desjardin D."/>
            <person name="Finy P."/>
            <person name="Geml J."/>
            <person name="Haridas S."/>
            <person name="Hughes K."/>
            <person name="Justo A."/>
            <person name="Karasinski D."/>
            <person name="Kautmanova I."/>
            <person name="Kiss B."/>
            <person name="Kocsube S."/>
            <person name="Kotiranta H."/>
            <person name="LaButti K.M."/>
            <person name="Lechner B.E."/>
            <person name="Liimatainen K."/>
            <person name="Lipzen A."/>
            <person name="Lukacs Z."/>
            <person name="Mihaltcheva S."/>
            <person name="Morgado L.N."/>
            <person name="Niskanen T."/>
            <person name="Noordeloos M.E."/>
            <person name="Ohm R.A."/>
            <person name="Ortiz-Santana B."/>
            <person name="Ovrebo C."/>
            <person name="Racz N."/>
            <person name="Riley R."/>
            <person name="Savchenko A."/>
            <person name="Shiryaev A."/>
            <person name="Soop K."/>
            <person name="Spirin V."/>
            <person name="Szebenyi C."/>
            <person name="Tomsovsky M."/>
            <person name="Tulloss R.E."/>
            <person name="Uehling J."/>
            <person name="Grigoriev I.V."/>
            <person name="Vagvolgyi C."/>
            <person name="Papp T."/>
            <person name="Martin F.M."/>
            <person name="Miettinen O."/>
            <person name="Hibbett D.S."/>
            <person name="Nagy L.G."/>
        </authorList>
    </citation>
    <scope>NUCLEOTIDE SEQUENCE [LARGE SCALE GENOMIC DNA]</scope>
    <source>
        <strain evidence="3 4">CBS 309.79</strain>
    </source>
</reference>
<feature type="signal peptide" evidence="1">
    <location>
        <begin position="1"/>
        <end position="19"/>
    </location>
</feature>
<dbReference type="EMBL" id="ML178964">
    <property type="protein sequence ID" value="TFK95087.1"/>
    <property type="molecule type" value="Genomic_DNA"/>
</dbReference>
<name>A0A5C3Q1T4_9AGAR</name>
<dbReference type="InterPro" id="IPR035992">
    <property type="entry name" value="Ricin_B-like_lectins"/>
</dbReference>
<proteinExistence type="predicted"/>
<protein>
    <recommendedName>
        <fullName evidence="2">Ricin B lectin domain-containing protein</fullName>
    </recommendedName>
</protein>
<dbReference type="Gene3D" id="2.80.10.50">
    <property type="match status" value="2"/>
</dbReference>
<dbReference type="SUPFAM" id="SSF50370">
    <property type="entry name" value="Ricin B-like lectins"/>
    <property type="match status" value="1"/>
</dbReference>
<keyword evidence="4" id="KW-1185">Reference proteome</keyword>
<accession>A0A5C3Q1T4</accession>
<evidence type="ECO:0000313" key="3">
    <source>
        <dbReference type="EMBL" id="TFK95087.1"/>
    </source>
</evidence>
<sequence>MKLTVAQALLASAPTLASAFPTELNARQVVDQNALYTIHPASHLNKCISVKGSEIVEGAAVDVYDCNGSVGQKRSNKDLRRFFVINSANNERLCIDLLPMVDREILNGEKLLLRPCERFEEDGNPTQIFSFPNKENSYTMPLSLTFVTPHGDRKKCFDLTGGSTQNQNVLQIWECNPDTTKPWKNQIWKAKVAGN</sequence>
<dbReference type="Pfam" id="PF00652">
    <property type="entry name" value="Ricin_B_lectin"/>
    <property type="match status" value="1"/>
</dbReference>